<evidence type="ECO:0000256" key="1">
    <source>
        <dbReference type="SAM" id="Phobius"/>
    </source>
</evidence>
<feature type="transmembrane region" description="Helical" evidence="1">
    <location>
        <begin position="24"/>
        <end position="46"/>
    </location>
</feature>
<reference evidence="2 3" key="1">
    <citation type="submission" date="2015-04" db="EMBL/GenBank/DDBJ databases">
        <authorList>
            <person name="Syromyatnikov M.Y."/>
            <person name="Popov V.N."/>
        </authorList>
    </citation>
    <scope>NUCLEOTIDE SEQUENCE [LARGE SCALE GENOMIC DNA]</scope>
</reference>
<evidence type="ECO:0000313" key="2">
    <source>
        <dbReference type="EMBL" id="CRK95244.1"/>
    </source>
</evidence>
<proteinExistence type="predicted"/>
<gene>
    <name evidence="2" type="ORF">CLUMA_CG008782</name>
</gene>
<evidence type="ECO:0000313" key="3">
    <source>
        <dbReference type="Proteomes" id="UP000183832"/>
    </source>
</evidence>
<dbReference type="EMBL" id="CVRI01000041">
    <property type="protein sequence ID" value="CRK95244.1"/>
    <property type="molecule type" value="Genomic_DNA"/>
</dbReference>
<dbReference type="AlphaFoldDB" id="A0A1J1I6Q0"/>
<keyword evidence="1" id="KW-1133">Transmembrane helix</keyword>
<protein>
    <submittedName>
        <fullName evidence="2">CLUMA_CG008782, isoform A</fullName>
    </submittedName>
</protein>
<sequence length="87" mass="9971">MHLRPGSSYYILHQKENIEEPLHIIFPGIKMLMIAQLLGILFIFSLMADVVESFKDGTITSMKMKVYIPYLGTYLRIGSFKAECINT</sequence>
<dbReference type="Proteomes" id="UP000183832">
    <property type="component" value="Unassembled WGS sequence"/>
</dbReference>
<keyword evidence="1" id="KW-0812">Transmembrane</keyword>
<keyword evidence="3" id="KW-1185">Reference proteome</keyword>
<organism evidence="2 3">
    <name type="scientific">Clunio marinus</name>
    <dbReference type="NCBI Taxonomy" id="568069"/>
    <lineage>
        <taxon>Eukaryota</taxon>
        <taxon>Metazoa</taxon>
        <taxon>Ecdysozoa</taxon>
        <taxon>Arthropoda</taxon>
        <taxon>Hexapoda</taxon>
        <taxon>Insecta</taxon>
        <taxon>Pterygota</taxon>
        <taxon>Neoptera</taxon>
        <taxon>Endopterygota</taxon>
        <taxon>Diptera</taxon>
        <taxon>Nematocera</taxon>
        <taxon>Chironomoidea</taxon>
        <taxon>Chironomidae</taxon>
        <taxon>Clunio</taxon>
    </lineage>
</organism>
<keyword evidence="1" id="KW-0472">Membrane</keyword>
<name>A0A1J1I6Q0_9DIPT</name>
<accession>A0A1J1I6Q0</accession>